<proteinExistence type="predicted"/>
<organism evidence="2 3">
    <name type="scientific">Monoraphidium neglectum</name>
    <dbReference type="NCBI Taxonomy" id="145388"/>
    <lineage>
        <taxon>Eukaryota</taxon>
        <taxon>Viridiplantae</taxon>
        <taxon>Chlorophyta</taxon>
        <taxon>core chlorophytes</taxon>
        <taxon>Chlorophyceae</taxon>
        <taxon>CS clade</taxon>
        <taxon>Sphaeropleales</taxon>
        <taxon>Selenastraceae</taxon>
        <taxon>Monoraphidium</taxon>
    </lineage>
</organism>
<evidence type="ECO:0000313" key="3">
    <source>
        <dbReference type="Proteomes" id="UP000054498"/>
    </source>
</evidence>
<evidence type="ECO:0000313" key="2">
    <source>
        <dbReference type="EMBL" id="KIY94000.1"/>
    </source>
</evidence>
<keyword evidence="3" id="KW-1185">Reference proteome</keyword>
<dbReference type="KEGG" id="mng:MNEG_13962"/>
<accession>A0A0D2MFX2</accession>
<name>A0A0D2MFX2_9CHLO</name>
<dbReference type="RefSeq" id="XP_013893020.1">
    <property type="nucleotide sequence ID" value="XM_014037566.1"/>
</dbReference>
<feature type="compositionally biased region" description="Basic and acidic residues" evidence="1">
    <location>
        <begin position="178"/>
        <end position="197"/>
    </location>
</feature>
<evidence type="ECO:0000256" key="1">
    <source>
        <dbReference type="SAM" id="MobiDB-lite"/>
    </source>
</evidence>
<dbReference type="Proteomes" id="UP000054498">
    <property type="component" value="Unassembled WGS sequence"/>
</dbReference>
<gene>
    <name evidence="2" type="ORF">MNEG_13962</name>
</gene>
<protein>
    <submittedName>
        <fullName evidence="2">Uncharacterized protein</fullName>
    </submittedName>
</protein>
<dbReference type="AlphaFoldDB" id="A0A0D2MFX2"/>
<feature type="region of interest" description="Disordered" evidence="1">
    <location>
        <begin position="178"/>
        <end position="219"/>
    </location>
</feature>
<dbReference type="GeneID" id="25731477"/>
<dbReference type="EMBL" id="KK104383">
    <property type="protein sequence ID" value="KIY94000.1"/>
    <property type="molecule type" value="Genomic_DNA"/>
</dbReference>
<sequence>MSSKAAVEGRHLERSADTWEGELAAPKIPFMVAFALPQGRVRKDVIEQGLAKLAAAGITVNTQAPHPRTLGHTCGRVLVGVPLKTHRDVEKVFSAWVDGRRSVPCRPPRPLIWGGVVAFPLLPAANLEHGMSYGLVDRATGKVDPLHLEIPGLALKAIRERTSFDAIARRDANDLIPREEFTADSRRGGAKRPRDGSSAEEEGVLQGARIDTLQADQIL</sequence>
<reference evidence="2 3" key="1">
    <citation type="journal article" date="2013" name="BMC Genomics">
        <title>Reconstruction of the lipid metabolism for the microalga Monoraphidium neglectum from its genome sequence reveals characteristics suitable for biofuel production.</title>
        <authorList>
            <person name="Bogen C."/>
            <person name="Al-Dilaimi A."/>
            <person name="Albersmeier A."/>
            <person name="Wichmann J."/>
            <person name="Grundmann M."/>
            <person name="Rupp O."/>
            <person name="Lauersen K.J."/>
            <person name="Blifernez-Klassen O."/>
            <person name="Kalinowski J."/>
            <person name="Goesmann A."/>
            <person name="Mussgnug J.H."/>
            <person name="Kruse O."/>
        </authorList>
    </citation>
    <scope>NUCLEOTIDE SEQUENCE [LARGE SCALE GENOMIC DNA]</scope>
    <source>
        <strain evidence="2 3">SAG 48.87</strain>
    </source>
</reference>